<feature type="compositionally biased region" description="Polar residues" evidence="1">
    <location>
        <begin position="68"/>
        <end position="80"/>
    </location>
</feature>
<protein>
    <submittedName>
        <fullName evidence="2">Uncharacterized protein</fullName>
    </submittedName>
</protein>
<evidence type="ECO:0000256" key="1">
    <source>
        <dbReference type="SAM" id="MobiDB-lite"/>
    </source>
</evidence>
<sequence>MNSNLNPISPAAPMNPNMNFPTGPPPTRTQISNTCRRTQVPLIPSPQGHTPPQMSSTPKKLMKRHPHSATSTHSPTQGTQPHAALHHTARRTDKATALRNATPASAHKRNQADATEHRNHNGSPTHTKTGQTHLPGSSR</sequence>
<accession>A0ABU7CDL8</accession>
<reference evidence="2 3" key="1">
    <citation type="submission" date="2021-07" db="EMBL/GenBank/DDBJ databases">
        <authorList>
            <person name="Palmer J.M."/>
        </authorList>
    </citation>
    <scope>NUCLEOTIDE SEQUENCE [LARGE SCALE GENOMIC DNA]</scope>
    <source>
        <strain evidence="2 3">AT_MEX2019</strain>
        <tissue evidence="2">Muscle</tissue>
    </source>
</reference>
<dbReference type="Proteomes" id="UP001345963">
    <property type="component" value="Unassembled WGS sequence"/>
</dbReference>
<keyword evidence="3" id="KW-1185">Reference proteome</keyword>
<evidence type="ECO:0000313" key="2">
    <source>
        <dbReference type="EMBL" id="MED6260704.1"/>
    </source>
</evidence>
<feature type="compositionally biased region" description="Polar residues" evidence="1">
    <location>
        <begin position="121"/>
        <end position="139"/>
    </location>
</feature>
<feature type="region of interest" description="Disordered" evidence="1">
    <location>
        <begin position="1"/>
        <end position="139"/>
    </location>
</feature>
<feature type="compositionally biased region" description="Polar residues" evidence="1">
    <location>
        <begin position="28"/>
        <end position="37"/>
    </location>
</feature>
<feature type="compositionally biased region" description="Polar residues" evidence="1">
    <location>
        <begin position="47"/>
        <end position="58"/>
    </location>
</feature>
<dbReference type="EMBL" id="JAHUTI010089151">
    <property type="protein sequence ID" value="MED6260704.1"/>
    <property type="molecule type" value="Genomic_DNA"/>
</dbReference>
<gene>
    <name evidence="2" type="ORF">ATANTOWER_026749</name>
</gene>
<comment type="caution">
    <text evidence="2">The sequence shown here is derived from an EMBL/GenBank/DDBJ whole genome shotgun (WGS) entry which is preliminary data.</text>
</comment>
<proteinExistence type="predicted"/>
<organism evidence="2 3">
    <name type="scientific">Ataeniobius toweri</name>
    <dbReference type="NCBI Taxonomy" id="208326"/>
    <lineage>
        <taxon>Eukaryota</taxon>
        <taxon>Metazoa</taxon>
        <taxon>Chordata</taxon>
        <taxon>Craniata</taxon>
        <taxon>Vertebrata</taxon>
        <taxon>Euteleostomi</taxon>
        <taxon>Actinopterygii</taxon>
        <taxon>Neopterygii</taxon>
        <taxon>Teleostei</taxon>
        <taxon>Neoteleostei</taxon>
        <taxon>Acanthomorphata</taxon>
        <taxon>Ovalentaria</taxon>
        <taxon>Atherinomorphae</taxon>
        <taxon>Cyprinodontiformes</taxon>
        <taxon>Goodeidae</taxon>
        <taxon>Ataeniobius</taxon>
    </lineage>
</organism>
<name>A0ABU7CDL8_9TELE</name>
<feature type="compositionally biased region" description="Basic and acidic residues" evidence="1">
    <location>
        <begin position="110"/>
        <end position="119"/>
    </location>
</feature>
<evidence type="ECO:0000313" key="3">
    <source>
        <dbReference type="Proteomes" id="UP001345963"/>
    </source>
</evidence>